<evidence type="ECO:0000313" key="2">
    <source>
        <dbReference type="Proteomes" id="UP001497472"/>
    </source>
</evidence>
<dbReference type="EMBL" id="CAVLEF010000265">
    <property type="protein sequence ID" value="CAK1554024.1"/>
    <property type="molecule type" value="Genomic_DNA"/>
</dbReference>
<accession>A0AAV1K0B9</accession>
<comment type="caution">
    <text evidence="1">The sequence shown here is derived from an EMBL/GenBank/DDBJ whole genome shotgun (WGS) entry which is preliminary data.</text>
</comment>
<keyword evidence="2" id="KW-1185">Reference proteome</keyword>
<organism evidence="1 2">
    <name type="scientific">Leptosia nina</name>
    <dbReference type="NCBI Taxonomy" id="320188"/>
    <lineage>
        <taxon>Eukaryota</taxon>
        <taxon>Metazoa</taxon>
        <taxon>Ecdysozoa</taxon>
        <taxon>Arthropoda</taxon>
        <taxon>Hexapoda</taxon>
        <taxon>Insecta</taxon>
        <taxon>Pterygota</taxon>
        <taxon>Neoptera</taxon>
        <taxon>Endopterygota</taxon>
        <taxon>Lepidoptera</taxon>
        <taxon>Glossata</taxon>
        <taxon>Ditrysia</taxon>
        <taxon>Papilionoidea</taxon>
        <taxon>Pieridae</taxon>
        <taxon>Pierinae</taxon>
        <taxon>Leptosia</taxon>
    </lineage>
</organism>
<dbReference type="AlphaFoldDB" id="A0AAV1K0B9"/>
<gene>
    <name evidence="1" type="ORF">LNINA_LOCUS12974</name>
</gene>
<proteinExistence type="predicted"/>
<dbReference type="Proteomes" id="UP001497472">
    <property type="component" value="Unassembled WGS sequence"/>
</dbReference>
<name>A0AAV1K0B9_9NEOP</name>
<protein>
    <submittedName>
        <fullName evidence="1">Uncharacterized protein</fullName>
    </submittedName>
</protein>
<reference evidence="1 2" key="1">
    <citation type="submission" date="2023-11" db="EMBL/GenBank/DDBJ databases">
        <authorList>
            <person name="Okamura Y."/>
        </authorList>
    </citation>
    <scope>NUCLEOTIDE SEQUENCE [LARGE SCALE GENOMIC DNA]</scope>
</reference>
<evidence type="ECO:0000313" key="1">
    <source>
        <dbReference type="EMBL" id="CAK1554024.1"/>
    </source>
</evidence>
<sequence>MGLLWRSRAFDAITPPPPFLLRMSKFHPGHDPQIARVNIVKYVKPPMDRIMPIMRKGFLTRLRGFRAQRQLTQETTPKKNE</sequence>